<evidence type="ECO:0000313" key="6">
    <source>
        <dbReference type="Proteomes" id="UP001190926"/>
    </source>
</evidence>
<dbReference type="CDD" id="cd03784">
    <property type="entry name" value="GT1_Gtf-like"/>
    <property type="match status" value="1"/>
</dbReference>
<dbReference type="SUPFAM" id="SSF53756">
    <property type="entry name" value="UDP-Glycosyltransferase/glycogen phosphorylase"/>
    <property type="match status" value="1"/>
</dbReference>
<evidence type="ECO:0000313" key="5">
    <source>
        <dbReference type="EMBL" id="KAH6837352.1"/>
    </source>
</evidence>
<dbReference type="Proteomes" id="UP001190926">
    <property type="component" value="Unassembled WGS sequence"/>
</dbReference>
<dbReference type="AlphaFoldDB" id="A0AAD4JP17"/>
<dbReference type="InterPro" id="IPR050481">
    <property type="entry name" value="UDP-glycosyltransf_plant"/>
</dbReference>
<evidence type="ECO:0000256" key="2">
    <source>
        <dbReference type="ARBA" id="ARBA00022679"/>
    </source>
</evidence>
<sequence>MSAAEEFNLELIFVPGPGIGHIVSAVEFGTLLLSRDSRLSITFLLINDPVARQHTNSTRFHSNPRLRLLNLPELQSESGRSSDELPPVKAVEHVHMHKPLVREALLTIMSTMNTRAIGFIVDMFCATMLDVADEFSIPTYTFFPSGAGFLSLVLSMQALTDQNGVDVTEFKGSDHEFAVAGFLNPVPAKVLPSPMLDRKGSKMINSSARRYRNTRGIFINTFQELEPIVIQSLSNSIADGIPPIYPVGPLLNLKSEPQSKFSDTISWLDRQPRDSVVFLCFGSEGSFSEAQIKHLAAALESSGRRFLWSLRRRDSSILDDILPEGFLQRTNGTGKVIEWAPQAAVLSHAAVGGFVSHCGWNSILESLWFGVPMAAWPIYAEQQVNAFQVVVEMGVAVEIRMDYRDDDEIFVSSEEIETAIQRLMEGESGVRKRAKEMREKSSRAVMDGGSSHEFLTTLVHDILHNSIART</sequence>
<dbReference type="PANTHER" id="PTHR48048:SF72">
    <property type="entry name" value="GLYCOSYLTRANSFERASE"/>
    <property type="match status" value="1"/>
</dbReference>
<reference evidence="5 6" key="1">
    <citation type="journal article" date="2021" name="Nat. Commun.">
        <title>Incipient diploidization of the medicinal plant Perilla within 10,000 years.</title>
        <authorList>
            <person name="Zhang Y."/>
            <person name="Shen Q."/>
            <person name="Leng L."/>
            <person name="Zhang D."/>
            <person name="Chen S."/>
            <person name="Shi Y."/>
            <person name="Ning Z."/>
            <person name="Chen S."/>
        </authorList>
    </citation>
    <scope>NUCLEOTIDE SEQUENCE [LARGE SCALE GENOMIC DNA]</scope>
    <source>
        <strain evidence="6">cv. PC099</strain>
    </source>
</reference>
<dbReference type="GO" id="GO:0035251">
    <property type="term" value="F:UDP-glucosyltransferase activity"/>
    <property type="evidence" value="ECO:0007669"/>
    <property type="project" value="InterPro"/>
</dbReference>
<dbReference type="InterPro" id="IPR002213">
    <property type="entry name" value="UDP_glucos_trans"/>
</dbReference>
<accession>A0AAD4JP17</accession>
<dbReference type="FunFam" id="3.40.50.2000:FF:000056">
    <property type="entry name" value="Glycosyltransferase"/>
    <property type="match status" value="1"/>
</dbReference>
<dbReference type="InterPro" id="IPR035595">
    <property type="entry name" value="UDP_glycos_trans_CS"/>
</dbReference>
<keyword evidence="6" id="KW-1185">Reference proteome</keyword>
<comment type="caution">
    <text evidence="5">The sequence shown here is derived from an EMBL/GenBank/DDBJ whole genome shotgun (WGS) entry which is preliminary data.</text>
</comment>
<evidence type="ECO:0000256" key="4">
    <source>
        <dbReference type="RuleBase" id="RU362057"/>
    </source>
</evidence>
<comment type="similarity">
    <text evidence="1 3">Belongs to the UDP-glycosyltransferase family.</text>
</comment>
<evidence type="ECO:0000256" key="1">
    <source>
        <dbReference type="ARBA" id="ARBA00009995"/>
    </source>
</evidence>
<evidence type="ECO:0000256" key="3">
    <source>
        <dbReference type="RuleBase" id="RU003718"/>
    </source>
</evidence>
<protein>
    <recommendedName>
        <fullName evidence="4">Glycosyltransferase</fullName>
        <ecNumber evidence="4">2.4.1.-</ecNumber>
    </recommendedName>
</protein>
<gene>
    <name evidence="5" type="ORF">C2S53_009612</name>
</gene>
<dbReference type="Pfam" id="PF00201">
    <property type="entry name" value="UDPGT"/>
    <property type="match status" value="1"/>
</dbReference>
<name>A0AAD4JP17_PERFH</name>
<proteinExistence type="inferred from homology"/>
<organism evidence="5 6">
    <name type="scientific">Perilla frutescens var. hirtella</name>
    <name type="common">Perilla citriodora</name>
    <name type="synonym">Perilla setoyensis</name>
    <dbReference type="NCBI Taxonomy" id="608512"/>
    <lineage>
        <taxon>Eukaryota</taxon>
        <taxon>Viridiplantae</taxon>
        <taxon>Streptophyta</taxon>
        <taxon>Embryophyta</taxon>
        <taxon>Tracheophyta</taxon>
        <taxon>Spermatophyta</taxon>
        <taxon>Magnoliopsida</taxon>
        <taxon>eudicotyledons</taxon>
        <taxon>Gunneridae</taxon>
        <taxon>Pentapetalae</taxon>
        <taxon>asterids</taxon>
        <taxon>lamiids</taxon>
        <taxon>Lamiales</taxon>
        <taxon>Lamiaceae</taxon>
        <taxon>Nepetoideae</taxon>
        <taxon>Elsholtzieae</taxon>
        <taxon>Perilla</taxon>
    </lineage>
</organism>
<dbReference type="EC" id="2.4.1.-" evidence="4"/>
<dbReference type="PROSITE" id="PS00375">
    <property type="entry name" value="UDPGT"/>
    <property type="match status" value="1"/>
</dbReference>
<dbReference type="Gene3D" id="3.40.50.2000">
    <property type="entry name" value="Glycogen Phosphorylase B"/>
    <property type="match status" value="2"/>
</dbReference>
<keyword evidence="2 3" id="KW-0808">Transferase</keyword>
<keyword evidence="3" id="KW-0328">Glycosyltransferase</keyword>
<dbReference type="PANTHER" id="PTHR48048">
    <property type="entry name" value="GLYCOSYLTRANSFERASE"/>
    <property type="match status" value="1"/>
</dbReference>
<dbReference type="EMBL" id="SDAM02000018">
    <property type="protein sequence ID" value="KAH6837352.1"/>
    <property type="molecule type" value="Genomic_DNA"/>
</dbReference>